<dbReference type="GeneTree" id="ENSGT00940000155843"/>
<dbReference type="SMART" id="SM00239">
    <property type="entry name" value="C2"/>
    <property type="match status" value="2"/>
</dbReference>
<evidence type="ECO:0000256" key="3">
    <source>
        <dbReference type="ARBA" id="ARBA00023136"/>
    </source>
</evidence>
<comment type="subcellular location">
    <subcellularLocation>
        <location evidence="1">Membrane</location>
    </subcellularLocation>
</comment>
<keyword evidence="6" id="KW-1185">Reference proteome</keyword>
<dbReference type="GO" id="GO:0042043">
    <property type="term" value="F:neurexin family protein binding"/>
    <property type="evidence" value="ECO:0007669"/>
    <property type="project" value="TreeGrafter"/>
</dbReference>
<dbReference type="Proteomes" id="UP000261380">
    <property type="component" value="Unplaced"/>
</dbReference>
<dbReference type="SUPFAM" id="SSF49562">
    <property type="entry name" value="C2 domain (Calcium/lipid-binding domain, CaLB)"/>
    <property type="match status" value="2"/>
</dbReference>
<keyword evidence="3" id="KW-0472">Membrane</keyword>
<dbReference type="STRING" id="32473.ENSXCOP00000014051"/>
<feature type="domain" description="C2" evidence="4">
    <location>
        <begin position="14"/>
        <end position="135"/>
    </location>
</feature>
<dbReference type="PROSITE" id="PS50004">
    <property type="entry name" value="C2"/>
    <property type="match status" value="1"/>
</dbReference>
<evidence type="ECO:0000313" key="6">
    <source>
        <dbReference type="Proteomes" id="UP000261380"/>
    </source>
</evidence>
<evidence type="ECO:0000256" key="2">
    <source>
        <dbReference type="ARBA" id="ARBA00022737"/>
    </source>
</evidence>
<dbReference type="Ensembl" id="ENSXCOT00000014226.1">
    <property type="protein sequence ID" value="ENSXCOP00000014051.1"/>
    <property type="gene ID" value="ENSXCOG00000010635.1"/>
</dbReference>
<evidence type="ECO:0000313" key="5">
    <source>
        <dbReference type="Ensembl" id="ENSXCOP00000014051.1"/>
    </source>
</evidence>
<dbReference type="PANTHER" id="PTHR45716:SF5">
    <property type="entry name" value="SYNAPTOTAGMIN-LIKE PROTEIN 2"/>
    <property type="match status" value="1"/>
</dbReference>
<dbReference type="InterPro" id="IPR035892">
    <property type="entry name" value="C2_domain_sf"/>
</dbReference>
<dbReference type="FunFam" id="2.60.40.150:FF:000006">
    <property type="entry name" value="Synaptotagmin-like 5, isoform CRA_a"/>
    <property type="match status" value="1"/>
</dbReference>
<reference evidence="5" key="2">
    <citation type="submission" date="2025-09" db="UniProtKB">
        <authorList>
            <consortium name="Ensembl"/>
        </authorList>
    </citation>
    <scope>IDENTIFICATION</scope>
</reference>
<protein>
    <recommendedName>
        <fullName evidence="4">C2 domain-containing protein</fullName>
    </recommendedName>
</protein>
<dbReference type="Pfam" id="PF00168">
    <property type="entry name" value="C2"/>
    <property type="match status" value="2"/>
</dbReference>
<organism evidence="5 6">
    <name type="scientific">Xiphophorus couchianus</name>
    <name type="common">Monterrey platyfish</name>
    <dbReference type="NCBI Taxonomy" id="32473"/>
    <lineage>
        <taxon>Eukaryota</taxon>
        <taxon>Metazoa</taxon>
        <taxon>Chordata</taxon>
        <taxon>Craniata</taxon>
        <taxon>Vertebrata</taxon>
        <taxon>Euteleostomi</taxon>
        <taxon>Actinopterygii</taxon>
        <taxon>Neopterygii</taxon>
        <taxon>Teleostei</taxon>
        <taxon>Neoteleostei</taxon>
        <taxon>Acanthomorphata</taxon>
        <taxon>Ovalentaria</taxon>
        <taxon>Atherinomorphae</taxon>
        <taxon>Cyprinodontiformes</taxon>
        <taxon>Poeciliidae</taxon>
        <taxon>Poeciliinae</taxon>
        <taxon>Xiphophorus</taxon>
    </lineage>
</organism>
<dbReference type="CDD" id="cd04020">
    <property type="entry name" value="C2B_SLP_1-2-3-4"/>
    <property type="match status" value="1"/>
</dbReference>
<dbReference type="AlphaFoldDB" id="A0A3B5LXI5"/>
<keyword evidence="2" id="KW-0677">Repeat</keyword>
<name>A0A3B5LXI5_9TELE</name>
<sequence length="277" mass="31790">GSVMTMYSGDFVEVQGTIQFSINYVQRLREFHIFVAECRDLAAVDPKRSRSDYVKSYLVPDKANLGKRKTSVKKKTLSPTFNEILRYRVRMEYLRTQTLILSVWHHDTFGKNSFLGEVDVELSKWDFDHTQMNYLALKAKVGEIHIWVKECKNLPLIRATIDFVLPDTSRKSRQKTRVLRRTVEPVFNHTMVYDGIGEADLTEACVELTVWDRDRLASNLLGGLRLGAGTRSYGALVDWMDSGPYEAALWDRMMASPSEWVEDVLPLRMLSSARAAL</sequence>
<proteinExistence type="predicted"/>
<dbReference type="GO" id="GO:0005886">
    <property type="term" value="C:plasma membrane"/>
    <property type="evidence" value="ECO:0007669"/>
    <property type="project" value="TreeGrafter"/>
</dbReference>
<evidence type="ECO:0000259" key="4">
    <source>
        <dbReference type="PROSITE" id="PS50004"/>
    </source>
</evidence>
<evidence type="ECO:0000256" key="1">
    <source>
        <dbReference type="ARBA" id="ARBA00004370"/>
    </source>
</evidence>
<dbReference type="GO" id="GO:0006887">
    <property type="term" value="P:exocytosis"/>
    <property type="evidence" value="ECO:0007669"/>
    <property type="project" value="TreeGrafter"/>
</dbReference>
<dbReference type="InterPro" id="IPR000008">
    <property type="entry name" value="C2_dom"/>
</dbReference>
<dbReference type="InterPro" id="IPR043567">
    <property type="entry name" value="SYTL1-5_C2B"/>
</dbReference>
<accession>A0A3B5LXI5</accession>
<dbReference type="GO" id="GO:0070382">
    <property type="term" value="C:exocytic vesicle"/>
    <property type="evidence" value="ECO:0007669"/>
    <property type="project" value="TreeGrafter"/>
</dbReference>
<dbReference type="PANTHER" id="PTHR45716">
    <property type="entry name" value="BITESIZE, ISOFORM I"/>
    <property type="match status" value="1"/>
</dbReference>
<dbReference type="Gene3D" id="2.60.40.150">
    <property type="entry name" value="C2 domain"/>
    <property type="match status" value="2"/>
</dbReference>
<dbReference type="CDD" id="cd08393">
    <property type="entry name" value="C2A_SLP-1_2"/>
    <property type="match status" value="1"/>
</dbReference>
<reference evidence="5" key="1">
    <citation type="submission" date="2025-08" db="UniProtKB">
        <authorList>
            <consortium name="Ensembl"/>
        </authorList>
    </citation>
    <scope>IDENTIFICATION</scope>
</reference>